<keyword evidence="3" id="KW-1185">Reference proteome</keyword>
<dbReference type="AlphaFoldDB" id="A0AAW0BA17"/>
<proteinExistence type="predicted"/>
<dbReference type="EMBL" id="JAWWNJ010000036">
    <property type="protein sequence ID" value="KAK7023115.1"/>
    <property type="molecule type" value="Genomic_DNA"/>
</dbReference>
<sequence>MTLPVTIAVESTTYLRDVLLIVDKDGRYIPSPDLRKFLATYIREAKELRRNVNVIYDARQRGPSNRDILTEACVSRKAAYELLDVVRTSSQQAKKETPNLAVEAQIELKLRSTSRGLANRTIHPIVDQWSVKRLRKAQDKLAKEADFVIPGLCRMGGFSYAELLREAEQIQPILADANAKHDLNEVQDSETIQSIPLENESTLSATILAVEDTHATMTTVQLDADQMSDAIDSSDSTSASVLVEERLADVITRMLTELRLRETETNTFTQGNPNQGAGSPSAVELSPVASDEARNTQGGSRGVSSRMNIGSIYGGFGGQGGANSEGGNGGAGGTGMGPHAHITSSFKLAPSPILTQTLVSGMRSVGRSQRVDALSIIPFNAFLVHVPHALPRVHPFYIRPPFFSSAPLYRHARPLHAEYAGERWYDTLPFVASWSPGPSLAASKSDHLSTTGASTSSFSTTTRLPTNLLTSHCCSAVNSDVGPLASSMPARRREKLELTMERDA</sequence>
<evidence type="ECO:0000313" key="3">
    <source>
        <dbReference type="Proteomes" id="UP001362999"/>
    </source>
</evidence>
<feature type="region of interest" description="Disordered" evidence="1">
    <location>
        <begin position="262"/>
        <end position="306"/>
    </location>
</feature>
<comment type="caution">
    <text evidence="2">The sequence shown here is derived from an EMBL/GenBank/DDBJ whole genome shotgun (WGS) entry which is preliminary data.</text>
</comment>
<reference evidence="2 3" key="1">
    <citation type="journal article" date="2024" name="J Genomics">
        <title>Draft genome sequencing and assembly of Favolaschia claudopus CIRM-BRFM 2984 isolated from oak limbs.</title>
        <authorList>
            <person name="Navarro D."/>
            <person name="Drula E."/>
            <person name="Chaduli D."/>
            <person name="Cazenave R."/>
            <person name="Ahrendt S."/>
            <person name="Wang J."/>
            <person name="Lipzen A."/>
            <person name="Daum C."/>
            <person name="Barry K."/>
            <person name="Grigoriev I.V."/>
            <person name="Favel A."/>
            <person name="Rosso M.N."/>
            <person name="Martin F."/>
        </authorList>
    </citation>
    <scope>NUCLEOTIDE SEQUENCE [LARGE SCALE GENOMIC DNA]</scope>
    <source>
        <strain evidence="2 3">CIRM-BRFM 2984</strain>
    </source>
</reference>
<protein>
    <submittedName>
        <fullName evidence="2">Uncharacterized protein</fullName>
    </submittedName>
</protein>
<accession>A0AAW0BA17</accession>
<evidence type="ECO:0000313" key="2">
    <source>
        <dbReference type="EMBL" id="KAK7023115.1"/>
    </source>
</evidence>
<dbReference type="Proteomes" id="UP001362999">
    <property type="component" value="Unassembled WGS sequence"/>
</dbReference>
<gene>
    <name evidence="2" type="ORF">R3P38DRAFT_3195062</name>
</gene>
<name>A0AAW0BA17_9AGAR</name>
<evidence type="ECO:0000256" key="1">
    <source>
        <dbReference type="SAM" id="MobiDB-lite"/>
    </source>
</evidence>
<organism evidence="2 3">
    <name type="scientific">Favolaschia claudopus</name>
    <dbReference type="NCBI Taxonomy" id="2862362"/>
    <lineage>
        <taxon>Eukaryota</taxon>
        <taxon>Fungi</taxon>
        <taxon>Dikarya</taxon>
        <taxon>Basidiomycota</taxon>
        <taxon>Agaricomycotina</taxon>
        <taxon>Agaricomycetes</taxon>
        <taxon>Agaricomycetidae</taxon>
        <taxon>Agaricales</taxon>
        <taxon>Marasmiineae</taxon>
        <taxon>Mycenaceae</taxon>
        <taxon>Favolaschia</taxon>
    </lineage>
</organism>
<feature type="compositionally biased region" description="Polar residues" evidence="1">
    <location>
        <begin position="295"/>
        <end position="306"/>
    </location>
</feature>